<comment type="function">
    <text evidence="4">Removes the phosphate from trehalose 6-phosphate to produce free trehalose.</text>
</comment>
<dbReference type="Pfam" id="PF02358">
    <property type="entry name" value="Trehalose_PPase"/>
    <property type="match status" value="1"/>
</dbReference>
<evidence type="ECO:0000313" key="5">
    <source>
        <dbReference type="EMBL" id="PXW76334.1"/>
    </source>
</evidence>
<keyword evidence="4" id="KW-0479">Metal-binding</keyword>
<evidence type="ECO:0000256" key="4">
    <source>
        <dbReference type="RuleBase" id="RU361117"/>
    </source>
</evidence>
<gene>
    <name evidence="5" type="ORF">C7451_105105</name>
</gene>
<dbReference type="Gene3D" id="3.40.50.1000">
    <property type="entry name" value="HAD superfamily/HAD-like"/>
    <property type="match status" value="1"/>
</dbReference>
<dbReference type="NCBIfam" id="TIGR00685">
    <property type="entry name" value="T6PP"/>
    <property type="match status" value="1"/>
</dbReference>
<evidence type="ECO:0000256" key="3">
    <source>
        <dbReference type="ARBA" id="ARBA00022801"/>
    </source>
</evidence>
<evidence type="ECO:0000256" key="1">
    <source>
        <dbReference type="ARBA" id="ARBA00005199"/>
    </source>
</evidence>
<comment type="caution">
    <text evidence="5">The sequence shown here is derived from an EMBL/GenBank/DDBJ whole genome shotgun (WGS) entry which is preliminary data.</text>
</comment>
<keyword evidence="4" id="KW-0460">Magnesium</keyword>
<dbReference type="InterPro" id="IPR006379">
    <property type="entry name" value="HAD-SF_hydro_IIB"/>
</dbReference>
<dbReference type="Proteomes" id="UP000248014">
    <property type="component" value="Unassembled WGS sequence"/>
</dbReference>
<comment type="pathway">
    <text evidence="1 4">Glycan biosynthesis; trehalose biosynthesis.</text>
</comment>
<dbReference type="InterPro" id="IPR003337">
    <property type="entry name" value="Trehalose_PPase"/>
</dbReference>
<dbReference type="RefSeq" id="WP_167398472.1">
    <property type="nucleotide sequence ID" value="NZ_QJJM01000005.1"/>
</dbReference>
<accession>A0A2V3V5D6</accession>
<dbReference type="PANTHER" id="PTHR43768:SF3">
    <property type="entry name" value="TREHALOSE 6-PHOSPHATE PHOSPHATASE"/>
    <property type="match status" value="1"/>
</dbReference>
<reference evidence="5 6" key="1">
    <citation type="submission" date="2018-05" db="EMBL/GenBank/DDBJ databases">
        <title>Genomic Encyclopedia of Type Strains, Phase IV (KMG-IV): sequencing the most valuable type-strain genomes for metagenomic binning, comparative biology and taxonomic classification.</title>
        <authorList>
            <person name="Goeker M."/>
        </authorList>
    </citation>
    <scope>NUCLEOTIDE SEQUENCE [LARGE SCALE GENOMIC DNA]</scope>
    <source>
        <strain evidence="5 6">DSM 3183</strain>
    </source>
</reference>
<protein>
    <recommendedName>
        <fullName evidence="4">Trehalose 6-phosphate phosphatase</fullName>
        <ecNumber evidence="4">3.1.3.12</ecNumber>
    </recommendedName>
</protein>
<sequence>MPDSLAQTIAADDRDQDPRPLALLLDFDGTLVEIGDTPDAVALSAAMAQTLALAAHRLDGRIAVVSGRSLEQLRHLLPHALADGVIAASHGQELSVNGTVHAPRPTRLFADLAVEAAQHFRPFAGIVIEEKSFGLGIHYRLTPQLRDRAEQWAMNRAAAHGLVVQQGDMVFELRPGGSDKGDAVRQIMALERFRGSEPVFIGDDLTDIPAFEATRALGGQAISVGTRTADHSDERLDTVEGVRRRIAELIA</sequence>
<organism evidence="5 6">
    <name type="scientific">Blastomonas natatoria</name>
    <dbReference type="NCBI Taxonomy" id="34015"/>
    <lineage>
        <taxon>Bacteria</taxon>
        <taxon>Pseudomonadati</taxon>
        <taxon>Pseudomonadota</taxon>
        <taxon>Alphaproteobacteria</taxon>
        <taxon>Sphingomonadales</taxon>
        <taxon>Sphingomonadaceae</taxon>
        <taxon>Blastomonas</taxon>
    </lineage>
</organism>
<dbReference type="InterPro" id="IPR023214">
    <property type="entry name" value="HAD_sf"/>
</dbReference>
<comment type="similarity">
    <text evidence="2 4">Belongs to the trehalose phosphatase family.</text>
</comment>
<keyword evidence="3 4" id="KW-0378">Hydrolase</keyword>
<dbReference type="SUPFAM" id="SSF56784">
    <property type="entry name" value="HAD-like"/>
    <property type="match status" value="1"/>
</dbReference>
<dbReference type="EMBL" id="QJJM01000005">
    <property type="protein sequence ID" value="PXW76334.1"/>
    <property type="molecule type" value="Genomic_DNA"/>
</dbReference>
<dbReference type="NCBIfam" id="TIGR01484">
    <property type="entry name" value="HAD-SF-IIB"/>
    <property type="match status" value="1"/>
</dbReference>
<keyword evidence="6" id="KW-1185">Reference proteome</keyword>
<name>A0A2V3V5D6_9SPHN</name>
<dbReference type="InterPro" id="IPR036412">
    <property type="entry name" value="HAD-like_sf"/>
</dbReference>
<dbReference type="GO" id="GO:0046872">
    <property type="term" value="F:metal ion binding"/>
    <property type="evidence" value="ECO:0007669"/>
    <property type="project" value="UniProtKB-KW"/>
</dbReference>
<dbReference type="PANTHER" id="PTHR43768">
    <property type="entry name" value="TREHALOSE 6-PHOSPHATE PHOSPHATASE"/>
    <property type="match status" value="1"/>
</dbReference>
<dbReference type="EC" id="3.1.3.12" evidence="4"/>
<evidence type="ECO:0000313" key="6">
    <source>
        <dbReference type="Proteomes" id="UP000248014"/>
    </source>
</evidence>
<comment type="catalytic activity">
    <reaction evidence="4">
        <text>alpha,alpha-trehalose 6-phosphate + H2O = alpha,alpha-trehalose + phosphate</text>
        <dbReference type="Rhea" id="RHEA:23420"/>
        <dbReference type="ChEBI" id="CHEBI:15377"/>
        <dbReference type="ChEBI" id="CHEBI:16551"/>
        <dbReference type="ChEBI" id="CHEBI:43474"/>
        <dbReference type="ChEBI" id="CHEBI:58429"/>
        <dbReference type="EC" id="3.1.3.12"/>
    </reaction>
</comment>
<dbReference type="AlphaFoldDB" id="A0A2V3V5D6"/>
<dbReference type="GO" id="GO:0004805">
    <property type="term" value="F:trehalose-phosphatase activity"/>
    <property type="evidence" value="ECO:0007669"/>
    <property type="project" value="UniProtKB-EC"/>
</dbReference>
<dbReference type="Gene3D" id="3.30.70.1020">
    <property type="entry name" value="Trehalose-6-phosphate phosphatase related protein, domain 2"/>
    <property type="match status" value="1"/>
</dbReference>
<dbReference type="GO" id="GO:0005992">
    <property type="term" value="P:trehalose biosynthetic process"/>
    <property type="evidence" value="ECO:0007669"/>
    <property type="project" value="UniProtKB-UniPathway"/>
</dbReference>
<proteinExistence type="inferred from homology"/>
<comment type="cofactor">
    <cofactor evidence="4">
        <name>Mg(2+)</name>
        <dbReference type="ChEBI" id="CHEBI:18420"/>
    </cofactor>
</comment>
<evidence type="ECO:0000256" key="2">
    <source>
        <dbReference type="ARBA" id="ARBA00008770"/>
    </source>
</evidence>
<dbReference type="InterPro" id="IPR044651">
    <property type="entry name" value="OTSB-like"/>
</dbReference>
<dbReference type="UniPathway" id="UPA00299"/>